<dbReference type="AlphaFoldDB" id="A0A450W8N9"/>
<proteinExistence type="predicted"/>
<name>A0A450W8N9_9GAMM</name>
<organism evidence="1">
    <name type="scientific">Candidatus Kentrum sp. LFY</name>
    <dbReference type="NCBI Taxonomy" id="2126342"/>
    <lineage>
        <taxon>Bacteria</taxon>
        <taxon>Pseudomonadati</taxon>
        <taxon>Pseudomonadota</taxon>
        <taxon>Gammaproteobacteria</taxon>
        <taxon>Candidatus Kentrum</taxon>
    </lineage>
</organism>
<protein>
    <submittedName>
        <fullName evidence="1">Uncharacterized protein</fullName>
    </submittedName>
</protein>
<evidence type="ECO:0000313" key="1">
    <source>
        <dbReference type="EMBL" id="VFK13407.1"/>
    </source>
</evidence>
<accession>A0A450W8N9</accession>
<dbReference type="EMBL" id="CAADFN010000003">
    <property type="protein sequence ID" value="VFK13407.1"/>
    <property type="molecule type" value="Genomic_DNA"/>
</dbReference>
<sequence length="54" mass="5971">MDFSGAKSAPHSFLDAILAAVIRVMGMKAYKKIKIIDAATEIRETIDFILDENT</sequence>
<gene>
    <name evidence="1" type="ORF">BECKLFY1418C_GA0070996_100330</name>
</gene>
<reference evidence="1" key="1">
    <citation type="submission" date="2019-02" db="EMBL/GenBank/DDBJ databases">
        <authorList>
            <person name="Gruber-Vodicka R. H."/>
            <person name="Seah K. B. B."/>
        </authorList>
    </citation>
    <scope>NUCLEOTIDE SEQUENCE</scope>
    <source>
        <strain evidence="1">BECK_BY7</strain>
    </source>
</reference>